<dbReference type="GO" id="GO:0003677">
    <property type="term" value="F:DNA binding"/>
    <property type="evidence" value="ECO:0007669"/>
    <property type="project" value="UniProtKB-UniRule"/>
</dbReference>
<dbReference type="InterPro" id="IPR011990">
    <property type="entry name" value="TPR-like_helical_dom_sf"/>
</dbReference>
<dbReference type="Proteomes" id="UP000614811">
    <property type="component" value="Unassembled WGS sequence"/>
</dbReference>
<sequence>MICYKFDEFVFDVQSYQLTYRNKPLAVRPKALILLVFLISNRERVVSKSEIYRDVWGNPHERDHVLFQLVSELRKPPFSKTFIRTLPNQGYQWVVKTQQVKRPLFSRSVATVSLVLGLSLLGALLYKPSQSAPNTIQMPAQTALSKGVLALNSGDTDHAIEMFKFALAENPDSVEASLFLVEGLMKQDKAEESSRYLEKLLRKPNLGEYSRMSASSLMSQVMESQGRLDAALRYAQRAQSAEVVAQCSVEAVDERVQGLTMQLSKVTDTPVTAKTSVRASNAPKVDEEIPESKLDPCSALEPEPVKTSYCAPDTDAAYYVGVGVGSRTPLYS</sequence>
<feature type="compositionally biased region" description="Basic and acidic residues" evidence="4">
    <location>
        <begin position="284"/>
        <end position="294"/>
    </location>
</feature>
<dbReference type="InterPro" id="IPR036388">
    <property type="entry name" value="WH-like_DNA-bd_sf"/>
</dbReference>
<dbReference type="SUPFAM" id="SSF48452">
    <property type="entry name" value="TPR-like"/>
    <property type="match status" value="1"/>
</dbReference>
<keyword evidence="5" id="KW-0472">Membrane</keyword>
<evidence type="ECO:0000256" key="1">
    <source>
        <dbReference type="ARBA" id="ARBA00023125"/>
    </source>
</evidence>
<dbReference type="GO" id="GO:0000160">
    <property type="term" value="P:phosphorelay signal transduction system"/>
    <property type="evidence" value="ECO:0007669"/>
    <property type="project" value="InterPro"/>
</dbReference>
<dbReference type="InterPro" id="IPR001867">
    <property type="entry name" value="OmpR/PhoB-type_DNA-bd"/>
</dbReference>
<name>A0A918VIY8_9GAMM</name>
<reference evidence="7" key="1">
    <citation type="journal article" date="2014" name="Int. J. Syst. Evol. Microbiol.">
        <title>Complete genome sequence of Corynebacterium casei LMG S-19264T (=DSM 44701T), isolated from a smear-ripened cheese.</title>
        <authorList>
            <consortium name="US DOE Joint Genome Institute (JGI-PGF)"/>
            <person name="Walter F."/>
            <person name="Albersmeier A."/>
            <person name="Kalinowski J."/>
            <person name="Ruckert C."/>
        </authorList>
    </citation>
    <scope>NUCLEOTIDE SEQUENCE</scope>
    <source>
        <strain evidence="7">KCTC 12711</strain>
    </source>
</reference>
<organism evidence="7 8">
    <name type="scientific">Arenicella chitinivorans</name>
    <dbReference type="NCBI Taxonomy" id="1329800"/>
    <lineage>
        <taxon>Bacteria</taxon>
        <taxon>Pseudomonadati</taxon>
        <taxon>Pseudomonadota</taxon>
        <taxon>Gammaproteobacteria</taxon>
        <taxon>Arenicellales</taxon>
        <taxon>Arenicellaceae</taxon>
        <taxon>Arenicella</taxon>
    </lineage>
</organism>
<dbReference type="SUPFAM" id="SSF46894">
    <property type="entry name" value="C-terminal effector domain of the bipartite response regulators"/>
    <property type="match status" value="1"/>
</dbReference>
<feature type="region of interest" description="Disordered" evidence="4">
    <location>
        <begin position="278"/>
        <end position="300"/>
    </location>
</feature>
<dbReference type="PROSITE" id="PS50005">
    <property type="entry name" value="TPR"/>
    <property type="match status" value="1"/>
</dbReference>
<keyword evidence="1 3" id="KW-0238">DNA-binding</keyword>
<keyword evidence="8" id="KW-1185">Reference proteome</keyword>
<evidence type="ECO:0000259" key="6">
    <source>
        <dbReference type="PROSITE" id="PS51755"/>
    </source>
</evidence>
<evidence type="ECO:0000256" key="2">
    <source>
        <dbReference type="PROSITE-ProRule" id="PRU00339"/>
    </source>
</evidence>
<comment type="caution">
    <text evidence="7">The sequence shown here is derived from an EMBL/GenBank/DDBJ whole genome shotgun (WGS) entry which is preliminary data.</text>
</comment>
<dbReference type="CDD" id="cd00383">
    <property type="entry name" value="trans_reg_C"/>
    <property type="match status" value="1"/>
</dbReference>
<keyword evidence="2" id="KW-0802">TPR repeat</keyword>
<keyword evidence="5" id="KW-0812">Transmembrane</keyword>
<gene>
    <name evidence="7" type="ORF">GCM10008090_07640</name>
</gene>
<dbReference type="Pfam" id="PF14559">
    <property type="entry name" value="TPR_19"/>
    <property type="match status" value="1"/>
</dbReference>
<feature type="repeat" description="TPR" evidence="2">
    <location>
        <begin position="140"/>
        <end position="173"/>
    </location>
</feature>
<accession>A0A918VIY8</accession>
<dbReference type="Pfam" id="PF00486">
    <property type="entry name" value="Trans_reg_C"/>
    <property type="match status" value="1"/>
</dbReference>
<evidence type="ECO:0000313" key="8">
    <source>
        <dbReference type="Proteomes" id="UP000614811"/>
    </source>
</evidence>
<evidence type="ECO:0000313" key="7">
    <source>
        <dbReference type="EMBL" id="GHA01026.1"/>
    </source>
</evidence>
<dbReference type="AlphaFoldDB" id="A0A918VIY8"/>
<dbReference type="Gene3D" id="1.25.40.10">
    <property type="entry name" value="Tetratricopeptide repeat domain"/>
    <property type="match status" value="1"/>
</dbReference>
<feature type="DNA-binding region" description="OmpR/PhoB-type" evidence="3">
    <location>
        <begin position="1"/>
        <end position="95"/>
    </location>
</feature>
<evidence type="ECO:0000256" key="5">
    <source>
        <dbReference type="SAM" id="Phobius"/>
    </source>
</evidence>
<feature type="domain" description="OmpR/PhoB-type" evidence="6">
    <location>
        <begin position="1"/>
        <end position="95"/>
    </location>
</feature>
<reference evidence="7" key="2">
    <citation type="submission" date="2020-09" db="EMBL/GenBank/DDBJ databases">
        <authorList>
            <person name="Sun Q."/>
            <person name="Kim S."/>
        </authorList>
    </citation>
    <scope>NUCLEOTIDE SEQUENCE</scope>
    <source>
        <strain evidence="7">KCTC 12711</strain>
    </source>
</reference>
<dbReference type="PROSITE" id="PS51755">
    <property type="entry name" value="OMPR_PHOB"/>
    <property type="match status" value="1"/>
</dbReference>
<proteinExistence type="predicted"/>
<dbReference type="InterPro" id="IPR019734">
    <property type="entry name" value="TPR_rpt"/>
</dbReference>
<keyword evidence="5" id="KW-1133">Transmembrane helix</keyword>
<protein>
    <recommendedName>
        <fullName evidence="6">OmpR/PhoB-type domain-containing protein</fullName>
    </recommendedName>
</protein>
<dbReference type="InterPro" id="IPR016032">
    <property type="entry name" value="Sig_transdc_resp-reg_C-effctor"/>
</dbReference>
<dbReference type="SMART" id="SM00862">
    <property type="entry name" value="Trans_reg_C"/>
    <property type="match status" value="1"/>
</dbReference>
<dbReference type="EMBL" id="BMXA01000001">
    <property type="protein sequence ID" value="GHA01026.1"/>
    <property type="molecule type" value="Genomic_DNA"/>
</dbReference>
<evidence type="ECO:0000256" key="4">
    <source>
        <dbReference type="SAM" id="MobiDB-lite"/>
    </source>
</evidence>
<dbReference type="GO" id="GO:0006355">
    <property type="term" value="P:regulation of DNA-templated transcription"/>
    <property type="evidence" value="ECO:0007669"/>
    <property type="project" value="InterPro"/>
</dbReference>
<dbReference type="Gene3D" id="1.10.10.10">
    <property type="entry name" value="Winged helix-like DNA-binding domain superfamily/Winged helix DNA-binding domain"/>
    <property type="match status" value="1"/>
</dbReference>
<feature type="transmembrane region" description="Helical" evidence="5">
    <location>
        <begin position="104"/>
        <end position="126"/>
    </location>
</feature>
<dbReference type="RefSeq" id="WP_189398668.1">
    <property type="nucleotide sequence ID" value="NZ_BMXA01000001.1"/>
</dbReference>
<evidence type="ECO:0000256" key="3">
    <source>
        <dbReference type="PROSITE-ProRule" id="PRU01091"/>
    </source>
</evidence>